<protein>
    <recommendedName>
        <fullName evidence="3">Phage protein</fullName>
    </recommendedName>
</protein>
<accession>A0A428B850</accession>
<dbReference type="AlphaFoldDB" id="A0A428B850"/>
<dbReference type="Proteomes" id="UP000278653">
    <property type="component" value="Unassembled WGS sequence"/>
</dbReference>
<sequence length="124" mass="14104">MEKDKRTGWLKELKVGDEVFLIQQGRGVWGSHTTISQVQKITPTGKINVDGVQFSPDGSYYGSSNSLWLKELTPESKEEYLAERKRQTLARSISNTLTPRMISELSLEKLERLDDCLKEITEAD</sequence>
<dbReference type="RefSeq" id="WP_125448063.1">
    <property type="nucleotide sequence ID" value="NZ_RJNH01000013.1"/>
</dbReference>
<gene>
    <name evidence="1" type="ORF">D8865_09075</name>
</gene>
<evidence type="ECO:0008006" key="3">
    <source>
        <dbReference type="Google" id="ProtNLM"/>
    </source>
</evidence>
<name>A0A428B850_STRMT</name>
<dbReference type="EMBL" id="RJNH01000013">
    <property type="protein sequence ID" value="RSI59614.1"/>
    <property type="molecule type" value="Genomic_DNA"/>
</dbReference>
<reference evidence="1 2" key="1">
    <citation type="submission" date="2018-11" db="EMBL/GenBank/DDBJ databases">
        <title>Species Designations Belie Phenotypic and Genotypic Heterogeneity in Oral Streptococci.</title>
        <authorList>
            <person name="Velsko I."/>
        </authorList>
    </citation>
    <scope>NUCLEOTIDE SEQUENCE [LARGE SCALE GENOMIC DNA]</scope>
    <source>
        <strain evidence="1 2">BCC15</strain>
    </source>
</reference>
<proteinExistence type="predicted"/>
<comment type="caution">
    <text evidence="1">The sequence shown here is derived from an EMBL/GenBank/DDBJ whole genome shotgun (WGS) entry which is preliminary data.</text>
</comment>
<evidence type="ECO:0000313" key="2">
    <source>
        <dbReference type="Proteomes" id="UP000278653"/>
    </source>
</evidence>
<organism evidence="1 2">
    <name type="scientific">Streptococcus mitis</name>
    <dbReference type="NCBI Taxonomy" id="28037"/>
    <lineage>
        <taxon>Bacteria</taxon>
        <taxon>Bacillati</taxon>
        <taxon>Bacillota</taxon>
        <taxon>Bacilli</taxon>
        <taxon>Lactobacillales</taxon>
        <taxon>Streptococcaceae</taxon>
        <taxon>Streptococcus</taxon>
        <taxon>Streptococcus mitis group</taxon>
    </lineage>
</organism>
<evidence type="ECO:0000313" key="1">
    <source>
        <dbReference type="EMBL" id="RSI59614.1"/>
    </source>
</evidence>